<dbReference type="Proteomes" id="UP000012045">
    <property type="component" value="Unassembled WGS sequence"/>
</dbReference>
<accession>M7U601</accession>
<proteinExistence type="predicted"/>
<dbReference type="HOGENOM" id="CLU_733964_0_0_1"/>
<evidence type="ECO:0000313" key="3">
    <source>
        <dbReference type="Proteomes" id="UP000012045"/>
    </source>
</evidence>
<organism evidence="2 3">
    <name type="scientific">Botryotinia fuckeliana (strain BcDW1)</name>
    <name type="common">Noble rot fungus</name>
    <name type="synonym">Botrytis cinerea</name>
    <dbReference type="NCBI Taxonomy" id="1290391"/>
    <lineage>
        <taxon>Eukaryota</taxon>
        <taxon>Fungi</taxon>
        <taxon>Dikarya</taxon>
        <taxon>Ascomycota</taxon>
        <taxon>Pezizomycotina</taxon>
        <taxon>Leotiomycetes</taxon>
        <taxon>Helotiales</taxon>
        <taxon>Sclerotiniaceae</taxon>
        <taxon>Botrytis</taxon>
    </lineage>
</organism>
<feature type="chain" id="PRO_5004086300" evidence="1">
    <location>
        <begin position="24"/>
        <end position="388"/>
    </location>
</feature>
<sequence length="388" mass="38810">MARATYILGLGSIILGQLTPSLAQVVTDVVSITDTSTIISCADTVTNCPGKSTATGYGAGVTSTPSVASEVASETSSWVASSTPATYTAPAAEASTVTVTETVTGDCGASAGYEVASSSSSSTNSMWWPAASETGNCVPMSSFPDLPTKTFLAISGVASYTQANTSSASIWTSAAAWGTGATASSKYTWGTGVTSSAIVPTYASDITSHTTIQITSDQSVTLTTYSTSTVQTKTSGSTVWTTTTGWLTVVTCDASTGSAYATGYGSGYSAGTGYYGTGTLVGPYNNSTKIGTGTAALETSAMETSAITTAGGYGSSILSASTATSALESKSQSTLYINPPSSTGVASDATGINGTTGAQQTTISADSDKVRIPFVVLGVVCLTNLFLF</sequence>
<reference evidence="3" key="1">
    <citation type="journal article" date="2013" name="Genome Announc.">
        <title>Draft genome sequence of Botrytis cinerea BcDW1, inoculum for noble rot of grape berries.</title>
        <authorList>
            <person name="Blanco-Ulate B."/>
            <person name="Allen G."/>
            <person name="Powell A.L."/>
            <person name="Cantu D."/>
        </authorList>
    </citation>
    <scope>NUCLEOTIDE SEQUENCE [LARGE SCALE GENOMIC DNA]</scope>
    <source>
        <strain evidence="3">BcDW1</strain>
    </source>
</reference>
<protein>
    <submittedName>
        <fullName evidence="2">Uncharacterized protein</fullName>
    </submittedName>
</protein>
<feature type="signal peptide" evidence="1">
    <location>
        <begin position="1"/>
        <end position="23"/>
    </location>
</feature>
<gene>
    <name evidence="2" type="ORF">BcDW1_2370</name>
</gene>
<evidence type="ECO:0000256" key="1">
    <source>
        <dbReference type="SAM" id="SignalP"/>
    </source>
</evidence>
<keyword evidence="1" id="KW-0732">Signal</keyword>
<dbReference type="EMBL" id="KB707763">
    <property type="protein sequence ID" value="EMR89109.1"/>
    <property type="molecule type" value="Genomic_DNA"/>
</dbReference>
<dbReference type="AlphaFoldDB" id="M7U601"/>
<evidence type="ECO:0000313" key="2">
    <source>
        <dbReference type="EMBL" id="EMR89109.1"/>
    </source>
</evidence>
<dbReference type="OrthoDB" id="3561848at2759"/>
<name>M7U601_BOTF1</name>